<protein>
    <submittedName>
        <fullName evidence="1">Uncharacterized protein</fullName>
    </submittedName>
</protein>
<dbReference type="Proteomes" id="UP000682733">
    <property type="component" value="Unassembled WGS sequence"/>
</dbReference>
<dbReference type="EMBL" id="CAJOBA010097622">
    <property type="protein sequence ID" value="CAF4508987.1"/>
    <property type="molecule type" value="Genomic_DNA"/>
</dbReference>
<sequence>GPNKDSFNLGCKQNFIEIFGSSPFLAFLPVTTSLGDGVHYRVNSGLSGGLHNQVEQRKAQSNSFNR</sequence>
<feature type="non-terminal residue" evidence="1">
    <location>
        <position position="66"/>
    </location>
</feature>
<dbReference type="AlphaFoldDB" id="A0A8S2XTW0"/>
<comment type="caution">
    <text evidence="1">The sequence shown here is derived from an EMBL/GenBank/DDBJ whole genome shotgun (WGS) entry which is preliminary data.</text>
</comment>
<reference evidence="1" key="1">
    <citation type="submission" date="2021-02" db="EMBL/GenBank/DDBJ databases">
        <authorList>
            <person name="Nowell W R."/>
        </authorList>
    </citation>
    <scope>NUCLEOTIDE SEQUENCE</scope>
</reference>
<organism evidence="1 2">
    <name type="scientific">Didymodactylos carnosus</name>
    <dbReference type="NCBI Taxonomy" id="1234261"/>
    <lineage>
        <taxon>Eukaryota</taxon>
        <taxon>Metazoa</taxon>
        <taxon>Spiralia</taxon>
        <taxon>Gnathifera</taxon>
        <taxon>Rotifera</taxon>
        <taxon>Eurotatoria</taxon>
        <taxon>Bdelloidea</taxon>
        <taxon>Philodinida</taxon>
        <taxon>Philodinidae</taxon>
        <taxon>Didymodactylos</taxon>
    </lineage>
</organism>
<name>A0A8S2XTW0_9BILA</name>
<proteinExistence type="predicted"/>
<accession>A0A8S2XTW0</accession>
<evidence type="ECO:0000313" key="2">
    <source>
        <dbReference type="Proteomes" id="UP000682733"/>
    </source>
</evidence>
<evidence type="ECO:0000313" key="1">
    <source>
        <dbReference type="EMBL" id="CAF4508987.1"/>
    </source>
</evidence>
<feature type="non-terminal residue" evidence="1">
    <location>
        <position position="1"/>
    </location>
</feature>
<gene>
    <name evidence="1" type="ORF">TMI583_LOCUS48276</name>
</gene>